<dbReference type="PANTHER" id="PTHR34047">
    <property type="entry name" value="NUCLEAR INTRON MATURASE 1, MITOCHONDRIAL-RELATED"/>
    <property type="match status" value="1"/>
</dbReference>
<comment type="caution">
    <text evidence="2">The sequence shown here is derived from an EMBL/GenBank/DDBJ whole genome shotgun (WGS) entry which is preliminary data.</text>
</comment>
<dbReference type="InterPro" id="IPR000477">
    <property type="entry name" value="RT_dom"/>
</dbReference>
<dbReference type="RefSeq" id="WP_044648380.1">
    <property type="nucleotide sequence ID" value="NZ_JTHP01000061.1"/>
</dbReference>
<reference evidence="2 3" key="1">
    <citation type="submission" date="2014-11" db="EMBL/GenBank/DDBJ databases">
        <title>Draft Genome Sequences of Paenibacillus polymyxa NRRL B-30509 and Paenibacillus terrae NRRL B-30644, Strains from a Poultry Environment that Produce Tridecaptin A and Paenicidins.</title>
        <authorList>
            <person name="van Belkum M.J."/>
            <person name="Lohans C.T."/>
            <person name="Vederas J.C."/>
        </authorList>
    </citation>
    <scope>NUCLEOTIDE SEQUENCE [LARGE SCALE GENOMIC DNA]</scope>
    <source>
        <strain evidence="2 3">NRRL B-30644</strain>
    </source>
</reference>
<dbReference type="Proteomes" id="UP000032534">
    <property type="component" value="Unassembled WGS sequence"/>
</dbReference>
<feature type="domain" description="Reverse transcriptase" evidence="1">
    <location>
        <begin position="99"/>
        <end position="174"/>
    </location>
</feature>
<dbReference type="Pfam" id="PF00078">
    <property type="entry name" value="RVT_1"/>
    <property type="match status" value="1"/>
</dbReference>
<dbReference type="PATRIC" id="fig|159743.3.peg.5200"/>
<dbReference type="CDD" id="cd01651">
    <property type="entry name" value="RT_G2_intron"/>
    <property type="match status" value="1"/>
</dbReference>
<sequence>MIKQFRKWCETMRDPNIVLVNLIKNAQKEDYLFTDLYHILYNPDFCLKAYAKIQGKEGNMTAGADGETIDDFNMERVSKLINSLRDESYQPKPARRRMIPKKSGGQRPLGIPSFMDKLFQEVLRNVLEATYEGRFSDNSHGFRPEKSCRALLSRIKLECTGVKWWIEGDIKGFFEISITTFSSVWIGLNNVCMQCEVYGTDKCYLSLSFDFGKDDREQYRDSAWFEMQREIRRKRKDRVFPV</sequence>
<evidence type="ECO:0000313" key="3">
    <source>
        <dbReference type="Proteomes" id="UP000032534"/>
    </source>
</evidence>
<gene>
    <name evidence="2" type="ORF">QD47_23390</name>
</gene>
<accession>A0A0D7WVU0</accession>
<proteinExistence type="predicted"/>
<dbReference type="InterPro" id="IPR051083">
    <property type="entry name" value="GrpII_Intron_Splice-Mob/Def"/>
</dbReference>
<name>A0A0D7WVU0_9BACL</name>
<dbReference type="SUPFAM" id="SSF56672">
    <property type="entry name" value="DNA/RNA polymerases"/>
    <property type="match status" value="1"/>
</dbReference>
<keyword evidence="3" id="KW-1185">Reference proteome</keyword>
<dbReference type="InterPro" id="IPR043502">
    <property type="entry name" value="DNA/RNA_pol_sf"/>
</dbReference>
<dbReference type="AlphaFoldDB" id="A0A0D7WVU0"/>
<dbReference type="EMBL" id="JTHP01000061">
    <property type="protein sequence ID" value="KJD43306.1"/>
    <property type="molecule type" value="Genomic_DNA"/>
</dbReference>
<evidence type="ECO:0000313" key="2">
    <source>
        <dbReference type="EMBL" id="KJD43306.1"/>
    </source>
</evidence>
<evidence type="ECO:0000259" key="1">
    <source>
        <dbReference type="Pfam" id="PF00078"/>
    </source>
</evidence>
<dbReference type="PANTHER" id="PTHR34047:SF8">
    <property type="entry name" value="PROTEIN YKFC"/>
    <property type="match status" value="1"/>
</dbReference>
<organism evidence="2 3">
    <name type="scientific">Paenibacillus terrae</name>
    <dbReference type="NCBI Taxonomy" id="159743"/>
    <lineage>
        <taxon>Bacteria</taxon>
        <taxon>Bacillati</taxon>
        <taxon>Bacillota</taxon>
        <taxon>Bacilli</taxon>
        <taxon>Bacillales</taxon>
        <taxon>Paenibacillaceae</taxon>
        <taxon>Paenibacillus</taxon>
    </lineage>
</organism>
<protein>
    <recommendedName>
        <fullName evidence="1">Reverse transcriptase domain-containing protein</fullName>
    </recommendedName>
</protein>